<feature type="domain" description="N-acetyltransferase" evidence="1">
    <location>
        <begin position="1"/>
        <end position="134"/>
    </location>
</feature>
<sequence length="134" mass="15872">MIITEVPYHDVLTMRQQVMYPDKDTEFVKLSEDDRGLHIGVYEKEELVSVMSIFLHGRDVQFRKLATRNDMQGKGFASALMQWLIDYANDMKLNRLWCNARAGATDFYKKFGYEETDELFSQNGYEYIVMERKF</sequence>
<dbReference type="CDD" id="cd04301">
    <property type="entry name" value="NAT_SF"/>
    <property type="match status" value="1"/>
</dbReference>
<reference evidence="2" key="1">
    <citation type="submission" date="2016-04" db="EMBL/GenBank/DDBJ databases">
        <authorList>
            <person name="Evans L.H."/>
            <person name="Alamgir A."/>
            <person name="Owens N."/>
            <person name="Weber N.D."/>
            <person name="Virtaneva K."/>
            <person name="Barbian K."/>
            <person name="Babar A."/>
            <person name="Rosenke K."/>
        </authorList>
    </citation>
    <scope>NUCLEOTIDE SEQUENCE</scope>
    <source>
        <strain evidence="2">86-1</strain>
    </source>
</reference>
<proteinExistence type="predicted"/>
<dbReference type="InterPro" id="IPR000182">
    <property type="entry name" value="GNAT_dom"/>
</dbReference>
<dbReference type="EMBL" id="FLUM01000001">
    <property type="protein sequence ID" value="SBV93601.1"/>
    <property type="molecule type" value="Genomic_DNA"/>
</dbReference>
<dbReference type="InterPro" id="IPR016181">
    <property type="entry name" value="Acyl_CoA_acyltransferase"/>
</dbReference>
<dbReference type="RefSeq" id="WP_296938799.1">
    <property type="nucleotide sequence ID" value="NZ_LT599032.1"/>
</dbReference>
<evidence type="ECO:0000259" key="1">
    <source>
        <dbReference type="PROSITE" id="PS51186"/>
    </source>
</evidence>
<dbReference type="SUPFAM" id="SSF55729">
    <property type="entry name" value="Acyl-CoA N-acyltransferases (Nat)"/>
    <property type="match status" value="1"/>
</dbReference>
<protein>
    <recommendedName>
        <fullName evidence="1">N-acetyltransferase domain-containing protein</fullName>
    </recommendedName>
</protein>
<organism evidence="2">
    <name type="scientific">uncultured Dysgonomonas sp</name>
    <dbReference type="NCBI Taxonomy" id="206096"/>
    <lineage>
        <taxon>Bacteria</taxon>
        <taxon>Pseudomonadati</taxon>
        <taxon>Bacteroidota</taxon>
        <taxon>Bacteroidia</taxon>
        <taxon>Bacteroidales</taxon>
        <taxon>Dysgonomonadaceae</taxon>
        <taxon>Dysgonomonas</taxon>
        <taxon>environmental samples</taxon>
    </lineage>
</organism>
<name>A0A212J2D6_9BACT</name>
<dbReference type="Gene3D" id="3.40.630.30">
    <property type="match status" value="1"/>
</dbReference>
<dbReference type="AlphaFoldDB" id="A0A212J2D6"/>
<dbReference type="PROSITE" id="PS51186">
    <property type="entry name" value="GNAT"/>
    <property type="match status" value="1"/>
</dbReference>
<gene>
    <name evidence="2" type="ORF">KL86DYS1_10910</name>
</gene>
<dbReference type="GO" id="GO:0016747">
    <property type="term" value="F:acyltransferase activity, transferring groups other than amino-acyl groups"/>
    <property type="evidence" value="ECO:0007669"/>
    <property type="project" value="InterPro"/>
</dbReference>
<evidence type="ECO:0000313" key="2">
    <source>
        <dbReference type="EMBL" id="SBV93601.1"/>
    </source>
</evidence>
<dbReference type="Pfam" id="PF13673">
    <property type="entry name" value="Acetyltransf_10"/>
    <property type="match status" value="1"/>
</dbReference>
<accession>A0A212J2D6</accession>